<evidence type="ECO:0000313" key="5">
    <source>
        <dbReference type="Proteomes" id="UP000094936"/>
    </source>
</evidence>
<evidence type="ECO:0000313" key="4">
    <source>
        <dbReference type="EMBL" id="ODA34049.1"/>
    </source>
</evidence>
<feature type="signal peptide" evidence="2">
    <location>
        <begin position="1"/>
        <end position="21"/>
    </location>
</feature>
<evidence type="ECO:0000256" key="1">
    <source>
        <dbReference type="ARBA" id="ARBA00022729"/>
    </source>
</evidence>
<dbReference type="Proteomes" id="UP000094936">
    <property type="component" value="Unassembled WGS sequence"/>
</dbReference>
<protein>
    <recommendedName>
        <fullName evidence="3">Outer membrane protein beta-barrel domain-containing protein</fullName>
    </recommendedName>
</protein>
<feature type="domain" description="Outer membrane protein beta-barrel" evidence="3">
    <location>
        <begin position="11"/>
        <end position="210"/>
    </location>
</feature>
<name>A0A1C3ELE0_9GAMM</name>
<sequence length="210" mass="23411">MKMFVLSTVILTSLTAHSAFASQNINDHYNFISGGAQFSTFNESLPNKASNDEDARSKNIVGVYLRASSGLTNNLFTEARVDFSKKNKLKVTDGLIGAGYVVPLDEDASVYGLMGYSIDSFEFPTQKKNHKGLTGELGVKYQATSNWTFEPAIRYADYERSMYEIRVNNTFNVSDDISVEANIIQDRIKGTDSTDTIEQTKFLLGARYNF</sequence>
<accession>A0A1C3ELE0</accession>
<gene>
    <name evidence="4" type="ORF">A8L45_08370</name>
</gene>
<dbReference type="InterPro" id="IPR027385">
    <property type="entry name" value="Beta-barrel_OMP"/>
</dbReference>
<keyword evidence="1 2" id="KW-0732">Signal</keyword>
<dbReference type="AlphaFoldDB" id="A0A1C3ELE0"/>
<comment type="caution">
    <text evidence="4">The sequence shown here is derived from an EMBL/GenBank/DDBJ whole genome shotgun (WGS) entry which is preliminary data.</text>
</comment>
<feature type="chain" id="PRO_5008673207" description="Outer membrane protein beta-barrel domain-containing protein" evidence="2">
    <location>
        <begin position="22"/>
        <end position="210"/>
    </location>
</feature>
<evidence type="ECO:0000256" key="2">
    <source>
        <dbReference type="SAM" id="SignalP"/>
    </source>
</evidence>
<dbReference type="EMBL" id="LYBM01000011">
    <property type="protein sequence ID" value="ODA34049.1"/>
    <property type="molecule type" value="Genomic_DNA"/>
</dbReference>
<organism evidence="4 5">
    <name type="scientific">Veronia pacifica</name>
    <dbReference type="NCBI Taxonomy" id="1080227"/>
    <lineage>
        <taxon>Bacteria</taxon>
        <taxon>Pseudomonadati</taxon>
        <taxon>Pseudomonadota</taxon>
        <taxon>Gammaproteobacteria</taxon>
        <taxon>Vibrionales</taxon>
        <taxon>Vibrionaceae</taxon>
        <taxon>Veronia</taxon>
    </lineage>
</organism>
<dbReference type="SUPFAM" id="SSF56925">
    <property type="entry name" value="OMPA-like"/>
    <property type="match status" value="1"/>
</dbReference>
<evidence type="ECO:0000259" key="3">
    <source>
        <dbReference type="Pfam" id="PF13505"/>
    </source>
</evidence>
<proteinExistence type="predicted"/>
<dbReference type="RefSeq" id="WP_068901149.1">
    <property type="nucleotide sequence ID" value="NZ_JBHUIF010000013.1"/>
</dbReference>
<reference evidence="4 5" key="1">
    <citation type="submission" date="2016-05" db="EMBL/GenBank/DDBJ databases">
        <title>Genomic Taxonomy of the Vibrionaceae.</title>
        <authorList>
            <person name="Gomez-Gil B."/>
            <person name="Enciso-Ibarra J."/>
        </authorList>
    </citation>
    <scope>NUCLEOTIDE SEQUENCE [LARGE SCALE GENOMIC DNA]</scope>
    <source>
        <strain evidence="4 5">CAIM 1920</strain>
    </source>
</reference>
<dbReference type="Pfam" id="PF13505">
    <property type="entry name" value="OMP_b-brl"/>
    <property type="match status" value="1"/>
</dbReference>
<keyword evidence="5" id="KW-1185">Reference proteome</keyword>
<dbReference type="InterPro" id="IPR011250">
    <property type="entry name" value="OMP/PagP_B-barrel"/>
</dbReference>
<dbReference type="Gene3D" id="2.40.160.20">
    <property type="match status" value="1"/>
</dbReference>